<feature type="transmembrane region" description="Helical" evidence="2">
    <location>
        <begin position="354"/>
        <end position="372"/>
    </location>
</feature>
<feature type="transmembrane region" description="Helical" evidence="2">
    <location>
        <begin position="384"/>
        <end position="402"/>
    </location>
</feature>
<feature type="transmembrane region" description="Helical" evidence="2">
    <location>
        <begin position="35"/>
        <end position="55"/>
    </location>
</feature>
<feature type="transmembrane region" description="Helical" evidence="2">
    <location>
        <begin position="67"/>
        <end position="91"/>
    </location>
</feature>
<name>A0ABQ3WV47_9ACTN</name>
<evidence type="ECO:0000256" key="1">
    <source>
        <dbReference type="SAM" id="MobiDB-lite"/>
    </source>
</evidence>
<protein>
    <submittedName>
        <fullName evidence="3">Uncharacterized protein</fullName>
    </submittedName>
</protein>
<feature type="transmembrane region" description="Helical" evidence="2">
    <location>
        <begin position="146"/>
        <end position="167"/>
    </location>
</feature>
<proteinExistence type="predicted"/>
<dbReference type="EMBL" id="BOMF01000138">
    <property type="protein sequence ID" value="GID50010.1"/>
    <property type="molecule type" value="Genomic_DNA"/>
</dbReference>
<keyword evidence="2" id="KW-0812">Transmembrane</keyword>
<gene>
    <name evidence="3" type="ORF">Aca07nite_72850</name>
</gene>
<feature type="transmembrane region" description="Helical" evidence="2">
    <location>
        <begin position="179"/>
        <end position="197"/>
    </location>
</feature>
<keyword evidence="2" id="KW-0472">Membrane</keyword>
<feature type="transmembrane region" description="Helical" evidence="2">
    <location>
        <begin position="316"/>
        <end position="334"/>
    </location>
</feature>
<evidence type="ECO:0000256" key="2">
    <source>
        <dbReference type="SAM" id="Phobius"/>
    </source>
</evidence>
<feature type="transmembrane region" description="Helical" evidence="2">
    <location>
        <begin position="468"/>
        <end position="487"/>
    </location>
</feature>
<keyword evidence="2" id="KW-1133">Transmembrane helix</keyword>
<accession>A0ABQ3WV47</accession>
<sequence>MTRSSGDSHGIAAFVDLPLAHGVGESADLPLPLDLVLQAGAATLVLSFLIAGLWWREPRLEPSVPRSLGFGGYLRYPVLLLALYVTGYAVAGPRGPENPAPHALFVLLWVGLVPLSMIVGPVWRTVNPLRTLFTLLGLPRRGLRPLPPGTSGSAWPAAAFLLAFVWFELVVPHHGDPVAVGLFLLAYAVSQLLLATLRGEEWFARGDSFEVYSDLAGRLSPLRWRPLLSGLASPVTTEPATAAPTIPAPTSPQTPAGVQSPAPPGVPASVPAGVPGSAQAGVPGSVPAGVPGSVPADVPSPAQAGVAVWTRSRRSLATAGLAAFIAVWWGSTVFDSASSSPAWTTLTRHLGPPLLSGTAGLVLLCSSVFLVVRWTAGRLDVTMSLIPIAAGYTLAHYLSLLITEGPRGLLLLAGSDTTGTITPSPQLISAVQIALILIGHAVGVIVAHDRALAEHPGRPLLAVLADEFPMVLFMIGCTWAGLLLLFVR</sequence>
<feature type="transmembrane region" description="Helical" evidence="2">
    <location>
        <begin position="103"/>
        <end position="126"/>
    </location>
</feature>
<feature type="region of interest" description="Disordered" evidence="1">
    <location>
        <begin position="238"/>
        <end position="269"/>
    </location>
</feature>
<comment type="caution">
    <text evidence="3">The sequence shown here is derived from an EMBL/GenBank/DDBJ whole genome shotgun (WGS) entry which is preliminary data.</text>
</comment>
<evidence type="ECO:0000313" key="3">
    <source>
        <dbReference type="EMBL" id="GID50010.1"/>
    </source>
</evidence>
<dbReference type="RefSeq" id="WP_204300085.1">
    <property type="nucleotide sequence ID" value="NZ_BAAAGQ010000017.1"/>
</dbReference>
<organism evidence="3">
    <name type="scientific">Actinoplanes campanulatus</name>
    <dbReference type="NCBI Taxonomy" id="113559"/>
    <lineage>
        <taxon>Bacteria</taxon>
        <taxon>Bacillati</taxon>
        <taxon>Actinomycetota</taxon>
        <taxon>Actinomycetes</taxon>
        <taxon>Micromonosporales</taxon>
        <taxon>Micromonosporaceae</taxon>
        <taxon>Actinoplanes</taxon>
    </lineage>
</organism>
<reference evidence="3" key="1">
    <citation type="submission" date="2021-01" db="EMBL/GenBank/DDBJ databases">
        <title>Whole genome shotgun sequence of Actinoplanes capillaceus NBRC 16408.</title>
        <authorList>
            <person name="Komaki H."/>
            <person name="Tamura T."/>
        </authorList>
    </citation>
    <scope>NUCLEOTIDE SEQUENCE [LARGE SCALE GENOMIC DNA]</scope>
    <source>
        <strain evidence="3">NBRC 16408</strain>
    </source>
</reference>